<sequence>MGVIATAAQELARLDRLLTDRFDHLLSVEGASVGQWHVLDSLAKTSGISMTKLSGDTGLTLPHLSKLVDRLVVNNLVYRRIDDADRRRVKLLLTPRGRNVHRQLSELLDRAELTLPEHVVHKLHQVGSLSQEIVSSLNGSDVAVQESR</sequence>
<keyword evidence="6" id="KW-1185">Reference proteome</keyword>
<dbReference type="SUPFAM" id="SSF46785">
    <property type="entry name" value="Winged helix' DNA-binding domain"/>
    <property type="match status" value="1"/>
</dbReference>
<dbReference type="PROSITE" id="PS50995">
    <property type="entry name" value="HTH_MARR_2"/>
    <property type="match status" value="1"/>
</dbReference>
<dbReference type="PANTHER" id="PTHR33164:SF64">
    <property type="entry name" value="TRANSCRIPTIONAL REGULATOR SLYA"/>
    <property type="match status" value="1"/>
</dbReference>
<keyword evidence="3" id="KW-0804">Transcription</keyword>
<dbReference type="SMART" id="SM00347">
    <property type="entry name" value="HTH_MARR"/>
    <property type="match status" value="1"/>
</dbReference>
<dbReference type="InterPro" id="IPR039422">
    <property type="entry name" value="MarR/SlyA-like"/>
</dbReference>
<dbReference type="GO" id="GO:0003700">
    <property type="term" value="F:DNA-binding transcription factor activity"/>
    <property type="evidence" value="ECO:0007669"/>
    <property type="project" value="InterPro"/>
</dbReference>
<evidence type="ECO:0000256" key="2">
    <source>
        <dbReference type="ARBA" id="ARBA00023125"/>
    </source>
</evidence>
<dbReference type="Gene3D" id="1.10.10.10">
    <property type="entry name" value="Winged helix-like DNA-binding domain superfamily/Winged helix DNA-binding domain"/>
    <property type="match status" value="1"/>
</dbReference>
<dbReference type="InterPro" id="IPR036390">
    <property type="entry name" value="WH_DNA-bd_sf"/>
</dbReference>
<dbReference type="RefSeq" id="WP_184728254.1">
    <property type="nucleotide sequence ID" value="NZ_JACHIW010000001.1"/>
</dbReference>
<dbReference type="GO" id="GO:0003677">
    <property type="term" value="F:DNA binding"/>
    <property type="evidence" value="ECO:0007669"/>
    <property type="project" value="UniProtKB-KW"/>
</dbReference>
<comment type="caution">
    <text evidence="5">The sequence shown here is derived from an EMBL/GenBank/DDBJ whole genome shotgun (WGS) entry which is preliminary data.</text>
</comment>
<dbReference type="EMBL" id="JACHIW010000001">
    <property type="protein sequence ID" value="MBB5157268.1"/>
    <property type="molecule type" value="Genomic_DNA"/>
</dbReference>
<dbReference type="PANTHER" id="PTHR33164">
    <property type="entry name" value="TRANSCRIPTIONAL REGULATOR, MARR FAMILY"/>
    <property type="match status" value="1"/>
</dbReference>
<evidence type="ECO:0000256" key="3">
    <source>
        <dbReference type="ARBA" id="ARBA00023163"/>
    </source>
</evidence>
<evidence type="ECO:0000256" key="1">
    <source>
        <dbReference type="ARBA" id="ARBA00023015"/>
    </source>
</evidence>
<organism evidence="5 6">
    <name type="scientific">Saccharopolyspora phatthalungensis</name>
    <dbReference type="NCBI Taxonomy" id="664693"/>
    <lineage>
        <taxon>Bacteria</taxon>
        <taxon>Bacillati</taxon>
        <taxon>Actinomycetota</taxon>
        <taxon>Actinomycetes</taxon>
        <taxon>Pseudonocardiales</taxon>
        <taxon>Pseudonocardiaceae</taxon>
        <taxon>Saccharopolyspora</taxon>
    </lineage>
</organism>
<feature type="domain" description="HTH marR-type" evidence="4">
    <location>
        <begin position="4"/>
        <end position="148"/>
    </location>
</feature>
<dbReference type="AlphaFoldDB" id="A0A840QEZ1"/>
<name>A0A840QEZ1_9PSEU</name>
<keyword evidence="1" id="KW-0805">Transcription regulation</keyword>
<accession>A0A840QEZ1</accession>
<evidence type="ECO:0000313" key="6">
    <source>
        <dbReference type="Proteomes" id="UP000584374"/>
    </source>
</evidence>
<dbReference type="Pfam" id="PF01047">
    <property type="entry name" value="MarR"/>
    <property type="match status" value="1"/>
</dbReference>
<dbReference type="InterPro" id="IPR036388">
    <property type="entry name" value="WH-like_DNA-bd_sf"/>
</dbReference>
<reference evidence="5 6" key="1">
    <citation type="submission" date="2020-08" db="EMBL/GenBank/DDBJ databases">
        <title>Sequencing the genomes of 1000 actinobacteria strains.</title>
        <authorList>
            <person name="Klenk H.-P."/>
        </authorList>
    </citation>
    <scope>NUCLEOTIDE SEQUENCE [LARGE SCALE GENOMIC DNA]</scope>
    <source>
        <strain evidence="5 6">DSM 45584</strain>
    </source>
</reference>
<proteinExistence type="predicted"/>
<gene>
    <name evidence="5" type="ORF">BJ970_004802</name>
</gene>
<evidence type="ECO:0000313" key="5">
    <source>
        <dbReference type="EMBL" id="MBB5157268.1"/>
    </source>
</evidence>
<dbReference type="InterPro" id="IPR000835">
    <property type="entry name" value="HTH_MarR-typ"/>
</dbReference>
<evidence type="ECO:0000259" key="4">
    <source>
        <dbReference type="PROSITE" id="PS50995"/>
    </source>
</evidence>
<protein>
    <submittedName>
        <fullName evidence="5">DNA-binding MarR family transcriptional regulator</fullName>
    </submittedName>
</protein>
<dbReference type="Proteomes" id="UP000584374">
    <property type="component" value="Unassembled WGS sequence"/>
</dbReference>
<dbReference type="GO" id="GO:0006950">
    <property type="term" value="P:response to stress"/>
    <property type="evidence" value="ECO:0007669"/>
    <property type="project" value="TreeGrafter"/>
</dbReference>
<keyword evidence="2 5" id="KW-0238">DNA-binding</keyword>